<dbReference type="CDD" id="cd01568">
    <property type="entry name" value="QPRTase_NadC"/>
    <property type="match status" value="1"/>
</dbReference>
<dbReference type="PIRSF" id="PIRSF006250">
    <property type="entry name" value="NadC_ModD"/>
    <property type="match status" value="1"/>
</dbReference>
<dbReference type="UniPathway" id="UPA00253">
    <property type="reaction ID" value="UER00331"/>
</dbReference>
<dbReference type="InterPro" id="IPR027277">
    <property type="entry name" value="NadC/ModD"/>
</dbReference>
<feature type="domain" description="Quinolinate phosphoribosyl transferase C-terminal" evidence="7">
    <location>
        <begin position="107"/>
        <end position="279"/>
    </location>
</feature>
<dbReference type="Pfam" id="PF01729">
    <property type="entry name" value="QRPTase_C"/>
    <property type="match status" value="1"/>
</dbReference>
<evidence type="ECO:0000256" key="5">
    <source>
        <dbReference type="ARBA" id="ARBA00022679"/>
    </source>
</evidence>
<comment type="catalytic activity">
    <reaction evidence="6">
        <text>nicotinate beta-D-ribonucleotide + CO2 + diphosphate = quinolinate + 5-phospho-alpha-D-ribose 1-diphosphate + 2 H(+)</text>
        <dbReference type="Rhea" id="RHEA:12733"/>
        <dbReference type="ChEBI" id="CHEBI:15378"/>
        <dbReference type="ChEBI" id="CHEBI:16526"/>
        <dbReference type="ChEBI" id="CHEBI:29959"/>
        <dbReference type="ChEBI" id="CHEBI:33019"/>
        <dbReference type="ChEBI" id="CHEBI:57502"/>
        <dbReference type="ChEBI" id="CHEBI:58017"/>
        <dbReference type="EC" id="2.4.2.19"/>
    </reaction>
</comment>
<evidence type="ECO:0000256" key="1">
    <source>
        <dbReference type="ARBA" id="ARBA00004893"/>
    </source>
</evidence>
<dbReference type="SUPFAM" id="SSF54675">
    <property type="entry name" value="Nicotinate/Quinolinate PRTase N-terminal domain-like"/>
    <property type="match status" value="1"/>
</dbReference>
<dbReference type="Gene3D" id="3.20.20.70">
    <property type="entry name" value="Aldolase class I"/>
    <property type="match status" value="1"/>
</dbReference>
<organism evidence="9 10">
    <name type="scientific">Pyrodictium occultum</name>
    <dbReference type="NCBI Taxonomy" id="2309"/>
    <lineage>
        <taxon>Archaea</taxon>
        <taxon>Thermoproteota</taxon>
        <taxon>Thermoprotei</taxon>
        <taxon>Desulfurococcales</taxon>
        <taxon>Pyrodictiaceae</taxon>
        <taxon>Pyrodictium</taxon>
    </lineage>
</organism>
<comment type="subunit">
    <text evidence="6">Hexamer formed by 3 homodimers.</text>
</comment>
<keyword evidence="10" id="KW-1185">Reference proteome</keyword>
<dbReference type="NCBIfam" id="TIGR00078">
    <property type="entry name" value="nadC"/>
    <property type="match status" value="1"/>
</dbReference>
<dbReference type="GO" id="GO:0004514">
    <property type="term" value="F:nicotinate-nucleotide diphosphorylase (carboxylating) activity"/>
    <property type="evidence" value="ECO:0007669"/>
    <property type="project" value="UniProtKB-EC"/>
</dbReference>
<dbReference type="InterPro" id="IPR037128">
    <property type="entry name" value="Quinolinate_PRibosylTase_N_sf"/>
</dbReference>
<reference evidence="9 10" key="1">
    <citation type="submission" date="2015-11" db="EMBL/GenBank/DDBJ databases">
        <title>Genome sequence of Pyrodictium occultum PL-19, a marine hyperthermophilic archaeon isolated from Volcano, Italy.</title>
        <authorList>
            <person name="Utturkar S."/>
            <person name="Huber H."/>
            <person name="Leptihn S."/>
            <person name="Brown S."/>
            <person name="Stetter K.O."/>
            <person name="Podar M."/>
        </authorList>
    </citation>
    <scope>NUCLEOTIDE SEQUENCE [LARGE SCALE GENOMIC DNA]</scope>
    <source>
        <strain evidence="9 10">PL-19</strain>
    </source>
</reference>
<feature type="domain" description="Quinolinate phosphoribosyl transferase N-terminal" evidence="8">
    <location>
        <begin position="22"/>
        <end position="104"/>
    </location>
</feature>
<dbReference type="Pfam" id="PF02749">
    <property type="entry name" value="QRPTase_N"/>
    <property type="match status" value="1"/>
</dbReference>
<dbReference type="STRING" id="2309.CF15_03175"/>
<dbReference type="Proteomes" id="UP000053352">
    <property type="component" value="Unassembled WGS sequence"/>
</dbReference>
<gene>
    <name evidence="9" type="ORF">CF15_03175</name>
</gene>
<sequence>MSEYLLEQLFLEWLREDAPHGDLASELLIPPGLEVRAVVRANERGVAACVEDVARVLERLGLEARPLKRSGETVEPGDLVLEVRGEARRVLLVERTLLNLLSYLFGVATATRELVEKARRVNPHVRVAATRKIPPGLRYLAKRAVAAGGGDTHRLSLSDAVLIKDNHLAVLGDVAEAVRRARERASFIHRVEVEVETVEDAVRAAKAGADVVMLDNMSPREVAEAIRRLEEEGLRGRVLVEVSGGITPENIAEYARAGPDVVSTSYITMKARPVDLSLEVVEVLGREEGGSDRLRQHRHRDSQGRG</sequence>
<dbReference type="OrthoDB" id="115072at2157"/>
<dbReference type="RefSeq" id="WP_058370496.1">
    <property type="nucleotide sequence ID" value="NZ_LNTB01000001.1"/>
</dbReference>
<evidence type="ECO:0000259" key="8">
    <source>
        <dbReference type="Pfam" id="PF02749"/>
    </source>
</evidence>
<accession>A0A0V8RV26</accession>
<evidence type="ECO:0000313" key="10">
    <source>
        <dbReference type="Proteomes" id="UP000053352"/>
    </source>
</evidence>
<dbReference type="InterPro" id="IPR004393">
    <property type="entry name" value="NadC"/>
</dbReference>
<dbReference type="SUPFAM" id="SSF51690">
    <property type="entry name" value="Nicotinate/Quinolinate PRTase C-terminal domain-like"/>
    <property type="match status" value="1"/>
</dbReference>
<keyword evidence="4 6" id="KW-0328">Glycosyltransferase</keyword>
<keyword evidence="5 6" id="KW-0808">Transferase</keyword>
<comment type="similarity">
    <text evidence="2 6">Belongs to the NadC/ModD family.</text>
</comment>
<evidence type="ECO:0000313" key="9">
    <source>
        <dbReference type="EMBL" id="KSW11818.1"/>
    </source>
</evidence>
<comment type="pathway">
    <text evidence="1 6">Cofactor biosynthesis; NAD(+) biosynthesis; nicotinate D-ribonucleotide from quinolinate: step 1/1.</text>
</comment>
<dbReference type="AlphaFoldDB" id="A0A0V8RV26"/>
<dbReference type="InterPro" id="IPR022412">
    <property type="entry name" value="Quinolinate_PRibosylTrfase_N"/>
</dbReference>
<dbReference type="Gene3D" id="3.90.1170.20">
    <property type="entry name" value="Quinolinate phosphoribosyl transferase, N-terminal domain"/>
    <property type="match status" value="1"/>
</dbReference>
<dbReference type="InterPro" id="IPR013785">
    <property type="entry name" value="Aldolase_TIM"/>
</dbReference>
<name>A0A0V8RV26_PYROC</name>
<proteinExistence type="inferred from homology"/>
<protein>
    <recommendedName>
        <fullName evidence="6">Nicotinate-nucleotide pyrophosphorylase [carboxylating]</fullName>
        <ecNumber evidence="6">2.4.2.19</ecNumber>
    </recommendedName>
    <alternativeName>
        <fullName evidence="6">Quinolinate phosphoribosyltransferase [decarboxylating]</fullName>
    </alternativeName>
</protein>
<dbReference type="EC" id="2.4.2.19" evidence="6"/>
<dbReference type="EMBL" id="LNTB01000001">
    <property type="protein sequence ID" value="KSW11818.1"/>
    <property type="molecule type" value="Genomic_DNA"/>
</dbReference>
<evidence type="ECO:0000256" key="6">
    <source>
        <dbReference type="PIRNR" id="PIRNR006250"/>
    </source>
</evidence>
<evidence type="ECO:0000256" key="2">
    <source>
        <dbReference type="ARBA" id="ARBA00009400"/>
    </source>
</evidence>
<comment type="function">
    <text evidence="6">Involved in the catabolism of quinolinic acid (QA).</text>
</comment>
<dbReference type="GO" id="GO:0009435">
    <property type="term" value="P:NAD+ biosynthetic process"/>
    <property type="evidence" value="ECO:0007669"/>
    <property type="project" value="UniProtKB-UniPathway"/>
</dbReference>
<dbReference type="GO" id="GO:0034213">
    <property type="term" value="P:quinolinate catabolic process"/>
    <property type="evidence" value="ECO:0007669"/>
    <property type="project" value="TreeGrafter"/>
</dbReference>
<dbReference type="PANTHER" id="PTHR32179:SF3">
    <property type="entry name" value="NICOTINATE-NUCLEOTIDE PYROPHOSPHORYLASE [CARBOXYLATING]"/>
    <property type="match status" value="1"/>
</dbReference>
<dbReference type="InterPro" id="IPR036068">
    <property type="entry name" value="Nicotinate_pribotase-like_C"/>
</dbReference>
<dbReference type="PANTHER" id="PTHR32179">
    <property type="entry name" value="NICOTINATE-NUCLEOTIDE PYROPHOSPHORYLASE [CARBOXYLATING]"/>
    <property type="match status" value="1"/>
</dbReference>
<evidence type="ECO:0000256" key="3">
    <source>
        <dbReference type="ARBA" id="ARBA00022642"/>
    </source>
</evidence>
<keyword evidence="3 6" id="KW-0662">Pyridine nucleotide biosynthesis</keyword>
<dbReference type="FunFam" id="3.20.20.70:FF:000030">
    <property type="entry name" value="Nicotinate-nucleotide pyrophosphorylase, carboxylating"/>
    <property type="match status" value="1"/>
</dbReference>
<dbReference type="InterPro" id="IPR002638">
    <property type="entry name" value="Quinolinate_PRibosylTrfase_C"/>
</dbReference>
<comment type="caution">
    <text evidence="9">The sequence shown here is derived from an EMBL/GenBank/DDBJ whole genome shotgun (WGS) entry which is preliminary data.</text>
</comment>
<evidence type="ECO:0000256" key="4">
    <source>
        <dbReference type="ARBA" id="ARBA00022676"/>
    </source>
</evidence>
<dbReference type="GO" id="GO:0005737">
    <property type="term" value="C:cytoplasm"/>
    <property type="evidence" value="ECO:0007669"/>
    <property type="project" value="TreeGrafter"/>
</dbReference>
<evidence type="ECO:0000259" key="7">
    <source>
        <dbReference type="Pfam" id="PF01729"/>
    </source>
</evidence>